<dbReference type="EMBL" id="LAZR01012574">
    <property type="protein sequence ID" value="KKM26121.1"/>
    <property type="molecule type" value="Genomic_DNA"/>
</dbReference>
<dbReference type="InterPro" id="IPR050741">
    <property type="entry name" value="Acyl-CoA_dehydrogenase"/>
</dbReference>
<dbReference type="AlphaFoldDB" id="A0A0F9IEU8"/>
<evidence type="ECO:0000259" key="7">
    <source>
        <dbReference type="Pfam" id="PF00441"/>
    </source>
</evidence>
<keyword evidence="6" id="KW-0560">Oxidoreductase</keyword>
<dbReference type="InterPro" id="IPR006091">
    <property type="entry name" value="Acyl-CoA_Oxase/DH_mid-dom"/>
</dbReference>
<dbReference type="InterPro" id="IPR037069">
    <property type="entry name" value="AcylCoA_DH/ox_N_sf"/>
</dbReference>
<name>A0A0F9IEU8_9ZZZZ</name>
<dbReference type="FunFam" id="2.40.110.10:FF:000002">
    <property type="entry name" value="Acyl-CoA dehydrogenase fadE12"/>
    <property type="match status" value="1"/>
</dbReference>
<organism evidence="9">
    <name type="scientific">marine sediment metagenome</name>
    <dbReference type="NCBI Taxonomy" id="412755"/>
    <lineage>
        <taxon>unclassified sequences</taxon>
        <taxon>metagenomes</taxon>
        <taxon>ecological metagenomes</taxon>
    </lineage>
</organism>
<reference evidence="9" key="1">
    <citation type="journal article" date="2015" name="Nature">
        <title>Complex archaea that bridge the gap between prokaryotes and eukaryotes.</title>
        <authorList>
            <person name="Spang A."/>
            <person name="Saw J.H."/>
            <person name="Jorgensen S.L."/>
            <person name="Zaremba-Niedzwiedzka K."/>
            <person name="Martijn J."/>
            <person name="Lind A.E."/>
            <person name="van Eijk R."/>
            <person name="Schleper C."/>
            <person name="Guy L."/>
            <person name="Ettema T.J."/>
        </authorList>
    </citation>
    <scope>NUCLEOTIDE SEQUENCE</scope>
</reference>
<dbReference type="CDD" id="cd00567">
    <property type="entry name" value="ACAD"/>
    <property type="match status" value="1"/>
</dbReference>
<evidence type="ECO:0000313" key="9">
    <source>
        <dbReference type="EMBL" id="KKM26121.1"/>
    </source>
</evidence>
<dbReference type="PIRSF" id="PIRSF016578">
    <property type="entry name" value="HsaA"/>
    <property type="match status" value="1"/>
</dbReference>
<evidence type="ECO:0000256" key="3">
    <source>
        <dbReference type="ARBA" id="ARBA00019125"/>
    </source>
</evidence>
<dbReference type="GO" id="GO:0005737">
    <property type="term" value="C:cytoplasm"/>
    <property type="evidence" value="ECO:0007669"/>
    <property type="project" value="TreeGrafter"/>
</dbReference>
<dbReference type="Gene3D" id="2.40.110.10">
    <property type="entry name" value="Butyryl-CoA Dehydrogenase, subunit A, domain 2"/>
    <property type="match status" value="1"/>
</dbReference>
<dbReference type="GO" id="GO:0033539">
    <property type="term" value="P:fatty acid beta-oxidation using acyl-CoA dehydrogenase"/>
    <property type="evidence" value="ECO:0007669"/>
    <property type="project" value="TreeGrafter"/>
</dbReference>
<evidence type="ECO:0000256" key="6">
    <source>
        <dbReference type="ARBA" id="ARBA00023002"/>
    </source>
</evidence>
<dbReference type="SUPFAM" id="SSF56645">
    <property type="entry name" value="Acyl-CoA dehydrogenase NM domain-like"/>
    <property type="match status" value="1"/>
</dbReference>
<feature type="domain" description="Acyl-CoA dehydrogenase/oxidase C-terminal" evidence="7">
    <location>
        <begin position="258"/>
        <end position="411"/>
    </location>
</feature>
<dbReference type="InterPro" id="IPR006089">
    <property type="entry name" value="Acyl-CoA_DH_CS"/>
</dbReference>
<dbReference type="PANTHER" id="PTHR48083">
    <property type="entry name" value="MEDIUM-CHAIN SPECIFIC ACYL-COA DEHYDROGENASE, MITOCHONDRIAL-RELATED"/>
    <property type="match status" value="1"/>
</dbReference>
<keyword evidence="5" id="KW-0274">FAD</keyword>
<comment type="cofactor">
    <cofactor evidence="1">
        <name>FAD</name>
        <dbReference type="ChEBI" id="CHEBI:57692"/>
    </cofactor>
</comment>
<dbReference type="GO" id="GO:0050660">
    <property type="term" value="F:flavin adenine dinucleotide binding"/>
    <property type="evidence" value="ECO:0007669"/>
    <property type="project" value="InterPro"/>
</dbReference>
<gene>
    <name evidence="9" type="ORF">LCGC14_1588010</name>
</gene>
<feature type="non-terminal residue" evidence="9">
    <location>
        <position position="1"/>
    </location>
</feature>
<dbReference type="PANTHER" id="PTHR48083:SF2">
    <property type="entry name" value="MEDIUM-CHAIN SPECIFIC ACYL-COA DEHYDROGENASE, MITOCHONDRIAL"/>
    <property type="match status" value="1"/>
</dbReference>
<sequence length="417" mass="46016">DIRDIVKGAVTGMLQLVDAVVLPLEEQHKEILKDERKFFRQDGRICDEMLEARRHVRMKSAEAGYYGMFAPESVGGGGIGARVMVFVEEALYRRYGPGRPLVTWGKGCLSQPVLASFVDGPSHMLMGVSPAVREEFIPSIAKGEKMVCFGLSESDAGSDVWGIKTRARRDGDDWIINGSKQWITNAPYADYAIIFAVTNEELMAQHKGGMSAFFVETNAPGYTFDGVLSVMGHQGGDCGSMTFEDVRVPADRLVGQVDRGFEVAMFGISEGRVAIAANCIGMCEYALDRSLEYAQQRKTFGKPIAEHQAIQFMLADMAIDIFTMKYMVIQTAALVESFPQTGRLPVKEISIAKAYAVEKTQMAYDKAIQVHGGMGLSSELPLEEGFRICRTLRIPDGTGEIQRRTIARQMLRGDTVF</sequence>
<accession>A0A0F9IEU8</accession>
<evidence type="ECO:0000256" key="5">
    <source>
        <dbReference type="ARBA" id="ARBA00022827"/>
    </source>
</evidence>
<protein>
    <recommendedName>
        <fullName evidence="3">Medium-chain specific acyl-CoA dehydrogenase, mitochondrial</fullName>
    </recommendedName>
</protein>
<dbReference type="Gene3D" id="1.20.140.10">
    <property type="entry name" value="Butyryl-CoA Dehydrogenase, subunit A, domain 3"/>
    <property type="match status" value="1"/>
</dbReference>
<dbReference type="PROSITE" id="PS00072">
    <property type="entry name" value="ACYL_COA_DH_1"/>
    <property type="match status" value="1"/>
</dbReference>
<dbReference type="InterPro" id="IPR036250">
    <property type="entry name" value="AcylCo_DH-like_C"/>
</dbReference>
<evidence type="ECO:0000256" key="1">
    <source>
        <dbReference type="ARBA" id="ARBA00001974"/>
    </source>
</evidence>
<dbReference type="InterPro" id="IPR009075">
    <property type="entry name" value="AcylCo_DH/oxidase_C"/>
</dbReference>
<comment type="similarity">
    <text evidence="2">Belongs to the acyl-CoA dehydrogenase family.</text>
</comment>
<evidence type="ECO:0000256" key="4">
    <source>
        <dbReference type="ARBA" id="ARBA00022630"/>
    </source>
</evidence>
<dbReference type="InterPro" id="IPR046373">
    <property type="entry name" value="Acyl-CoA_Oxase/DH_mid-dom_sf"/>
</dbReference>
<dbReference type="InterPro" id="IPR009100">
    <property type="entry name" value="AcylCoA_DH/oxidase_NM_dom_sf"/>
</dbReference>
<feature type="domain" description="Acyl-CoA oxidase/dehydrogenase middle" evidence="8">
    <location>
        <begin position="148"/>
        <end position="246"/>
    </location>
</feature>
<dbReference type="Pfam" id="PF00441">
    <property type="entry name" value="Acyl-CoA_dh_1"/>
    <property type="match status" value="1"/>
</dbReference>
<keyword evidence="4" id="KW-0285">Flavoprotein</keyword>
<dbReference type="Pfam" id="PF02770">
    <property type="entry name" value="Acyl-CoA_dh_M"/>
    <property type="match status" value="1"/>
</dbReference>
<dbReference type="SUPFAM" id="SSF47203">
    <property type="entry name" value="Acyl-CoA dehydrogenase C-terminal domain-like"/>
    <property type="match status" value="1"/>
</dbReference>
<dbReference type="GO" id="GO:0003995">
    <property type="term" value="F:acyl-CoA dehydrogenase activity"/>
    <property type="evidence" value="ECO:0007669"/>
    <property type="project" value="InterPro"/>
</dbReference>
<dbReference type="Gene3D" id="1.10.540.10">
    <property type="entry name" value="Acyl-CoA dehydrogenase/oxidase, N-terminal domain"/>
    <property type="match status" value="1"/>
</dbReference>
<comment type="caution">
    <text evidence="9">The sequence shown here is derived from an EMBL/GenBank/DDBJ whole genome shotgun (WGS) entry which is preliminary data.</text>
</comment>
<evidence type="ECO:0000259" key="8">
    <source>
        <dbReference type="Pfam" id="PF02770"/>
    </source>
</evidence>
<evidence type="ECO:0000256" key="2">
    <source>
        <dbReference type="ARBA" id="ARBA00009347"/>
    </source>
</evidence>
<proteinExistence type="inferred from homology"/>